<organism evidence="1">
    <name type="scientific">Oryza brachyantha</name>
    <name type="common">malo sina</name>
    <dbReference type="NCBI Taxonomy" id="4533"/>
    <lineage>
        <taxon>Eukaryota</taxon>
        <taxon>Viridiplantae</taxon>
        <taxon>Streptophyta</taxon>
        <taxon>Embryophyta</taxon>
        <taxon>Tracheophyta</taxon>
        <taxon>Spermatophyta</taxon>
        <taxon>Magnoliopsida</taxon>
        <taxon>Liliopsida</taxon>
        <taxon>Poales</taxon>
        <taxon>Poaceae</taxon>
        <taxon>BOP clade</taxon>
        <taxon>Oryzoideae</taxon>
        <taxon>Oryzeae</taxon>
        <taxon>Oryzinae</taxon>
        <taxon>Oryza</taxon>
    </lineage>
</organism>
<evidence type="ECO:0000313" key="1">
    <source>
        <dbReference type="EnsemblPlants" id="OB02G21890.1"/>
    </source>
</evidence>
<name>J3LC22_ORYBR</name>
<sequence>MFWGPSSDQMFENFNSINKIRSLLLDNNLKATRKLKKITYMPSRSPHILREEKNQLDTNINFTIYTKSTKIRP</sequence>
<accession>J3LC22</accession>
<keyword evidence="2" id="KW-1185">Reference proteome</keyword>
<dbReference type="EnsemblPlants" id="OB02G21890.1">
    <property type="protein sequence ID" value="OB02G21890.1"/>
    <property type="gene ID" value="OB02G21890"/>
</dbReference>
<dbReference type="Gramene" id="OB02G21890.1">
    <property type="protein sequence ID" value="OB02G21890.1"/>
    <property type="gene ID" value="OB02G21890"/>
</dbReference>
<evidence type="ECO:0000313" key="2">
    <source>
        <dbReference type="Proteomes" id="UP000006038"/>
    </source>
</evidence>
<dbReference type="HOGENOM" id="CLU_2708747_0_0_1"/>
<reference evidence="1" key="1">
    <citation type="submission" date="2013-04" db="UniProtKB">
        <authorList>
            <consortium name="EnsemblPlants"/>
        </authorList>
    </citation>
    <scope>IDENTIFICATION</scope>
</reference>
<protein>
    <submittedName>
        <fullName evidence="1">Uncharacterized protein</fullName>
    </submittedName>
</protein>
<dbReference type="Proteomes" id="UP000006038">
    <property type="component" value="Unassembled WGS sequence"/>
</dbReference>
<dbReference type="AlphaFoldDB" id="J3LC22"/>
<proteinExistence type="predicted"/>